<dbReference type="Pfam" id="PF07690">
    <property type="entry name" value="MFS_1"/>
    <property type="match status" value="1"/>
</dbReference>
<keyword evidence="4 6" id="KW-0472">Membrane</keyword>
<feature type="transmembrane region" description="Helical" evidence="6">
    <location>
        <begin position="350"/>
        <end position="368"/>
    </location>
</feature>
<dbReference type="PROSITE" id="PS50850">
    <property type="entry name" value="MFS"/>
    <property type="match status" value="1"/>
</dbReference>
<feature type="transmembrane region" description="Helical" evidence="6">
    <location>
        <begin position="244"/>
        <end position="262"/>
    </location>
</feature>
<comment type="subcellular location">
    <subcellularLocation>
        <location evidence="1">Membrane</location>
        <topology evidence="1">Multi-pass membrane protein</topology>
    </subcellularLocation>
</comment>
<organism evidence="8">
    <name type="scientific">Talaromyces marneffei PM1</name>
    <dbReference type="NCBI Taxonomy" id="1077442"/>
    <lineage>
        <taxon>Eukaryota</taxon>
        <taxon>Fungi</taxon>
        <taxon>Dikarya</taxon>
        <taxon>Ascomycota</taxon>
        <taxon>Pezizomycotina</taxon>
        <taxon>Eurotiomycetes</taxon>
        <taxon>Eurotiomycetidae</taxon>
        <taxon>Eurotiales</taxon>
        <taxon>Trichocomaceae</taxon>
        <taxon>Talaromyces</taxon>
        <taxon>Talaromyces sect. Talaromyces</taxon>
    </lineage>
</organism>
<dbReference type="HOGENOM" id="CLU_000960_22_0_1"/>
<feature type="transmembrane region" description="Helical" evidence="6">
    <location>
        <begin position="87"/>
        <end position="107"/>
    </location>
</feature>
<evidence type="ECO:0000256" key="2">
    <source>
        <dbReference type="ARBA" id="ARBA00022692"/>
    </source>
</evidence>
<dbReference type="PANTHER" id="PTHR23501">
    <property type="entry name" value="MAJOR FACILITATOR SUPERFAMILY"/>
    <property type="match status" value="1"/>
</dbReference>
<dbReference type="Gene3D" id="1.20.1250.20">
    <property type="entry name" value="MFS general substrate transporter like domains"/>
    <property type="match status" value="1"/>
</dbReference>
<dbReference type="InterPro" id="IPR011701">
    <property type="entry name" value="MFS"/>
</dbReference>
<dbReference type="PRINTS" id="PR01036">
    <property type="entry name" value="TCRTETB"/>
</dbReference>
<dbReference type="SUPFAM" id="SSF103473">
    <property type="entry name" value="MFS general substrate transporter"/>
    <property type="match status" value="1"/>
</dbReference>
<feature type="transmembrane region" description="Helical" evidence="6">
    <location>
        <begin position="374"/>
        <end position="396"/>
    </location>
</feature>
<evidence type="ECO:0000256" key="3">
    <source>
        <dbReference type="ARBA" id="ARBA00022989"/>
    </source>
</evidence>
<feature type="transmembrane region" description="Helical" evidence="6">
    <location>
        <begin position="146"/>
        <end position="165"/>
    </location>
</feature>
<keyword evidence="2 6" id="KW-0812">Transmembrane</keyword>
<keyword evidence="3 6" id="KW-1133">Transmembrane helix</keyword>
<feature type="transmembrane region" description="Helical" evidence="6">
    <location>
        <begin position="20"/>
        <end position="37"/>
    </location>
</feature>
<dbReference type="AlphaFoldDB" id="A0A093VLF4"/>
<evidence type="ECO:0000256" key="6">
    <source>
        <dbReference type="SAM" id="Phobius"/>
    </source>
</evidence>
<feature type="transmembrane region" description="Helical" evidence="6">
    <location>
        <begin position="215"/>
        <end position="232"/>
    </location>
</feature>
<evidence type="ECO:0000259" key="7">
    <source>
        <dbReference type="PROSITE" id="PS50850"/>
    </source>
</evidence>
<gene>
    <name evidence="8" type="ORF">GQ26_0023590</name>
</gene>
<dbReference type="EMBL" id="JPOX01000002">
    <property type="protein sequence ID" value="KFX52990.1"/>
    <property type="molecule type" value="Genomic_DNA"/>
</dbReference>
<dbReference type="eggNOG" id="KOG0254">
    <property type="taxonomic scope" value="Eukaryota"/>
</dbReference>
<sequence>MTQSKYIIHDQSVVLDRQRLLVVFGLLSIALLITYIDQQSIGVVLPTIGNELNSSSTIVWAGTSSMIANTAFQTLYGRVSDILGRKVIMITSLCLLGVADLLCGFAKSGPQLYAYRGIAGVANGGIMALSMMIVSDITTLETRGKYQGILGSFVGLGSTIGPFIATGVTRSVGWQGTFYFVSPLAVLVGVLLFFLLPPQAIPKERLKTKLGRIDYLGIFFSSIGTILLLVPISGVKTQFNPDSAMFISMITLGSILLVLFILHEWKWAGLPIFPFHLMKNPALAAMMAQNFLIGIVYFSLLYFLPIFFQAARQASLLDSALLLIPLVVPQSISSALAGIYMSHKKRYGEVIWLGYVLWVVSSAVQCLFSRTFPLAGIIVVLAIEGTAVGLIFQPTLVAAQAHSPKKDRAVVIGARNFTRAFGGAAGLAIASAIYSNSLVNHIPTGIPTAIAVNMKSSIFVIPDVSDLSDRQKNLLFDAYVDAARSVFYMWAGAMGLCLLLMVFVNDKGLTRNEETEKDEQNDSVPGSESLTSKV</sequence>
<feature type="transmembrane region" description="Helical" evidence="6">
    <location>
        <begin position="113"/>
        <end position="134"/>
    </location>
</feature>
<feature type="compositionally biased region" description="Polar residues" evidence="5">
    <location>
        <begin position="522"/>
        <end position="534"/>
    </location>
</feature>
<feature type="transmembrane region" description="Helical" evidence="6">
    <location>
        <begin position="320"/>
        <end position="341"/>
    </location>
</feature>
<protein>
    <submittedName>
        <fullName evidence="8">Putative transporter C3H1.06c</fullName>
    </submittedName>
</protein>
<dbReference type="InterPro" id="IPR036259">
    <property type="entry name" value="MFS_trans_sf"/>
</dbReference>
<name>A0A093VLF4_TALMA</name>
<evidence type="ECO:0000256" key="4">
    <source>
        <dbReference type="ARBA" id="ARBA00023136"/>
    </source>
</evidence>
<feature type="domain" description="Major facilitator superfamily (MFS) profile" evidence="7">
    <location>
        <begin position="23"/>
        <end position="509"/>
    </location>
</feature>
<evidence type="ECO:0000256" key="5">
    <source>
        <dbReference type="SAM" id="MobiDB-lite"/>
    </source>
</evidence>
<evidence type="ECO:0000256" key="1">
    <source>
        <dbReference type="ARBA" id="ARBA00004141"/>
    </source>
</evidence>
<feature type="transmembrane region" description="Helical" evidence="6">
    <location>
        <begin position="485"/>
        <end position="504"/>
    </location>
</feature>
<dbReference type="GO" id="GO:0005886">
    <property type="term" value="C:plasma membrane"/>
    <property type="evidence" value="ECO:0007669"/>
    <property type="project" value="TreeGrafter"/>
</dbReference>
<accession>A0A093VLF4</accession>
<reference evidence="8" key="1">
    <citation type="journal article" date="2014" name="PLoS Genet.">
        <title>Signature Gene Expression Reveals Novel Clues to the Molecular Mechanisms of Dimorphic Transition in Penicillium marneffei.</title>
        <authorList>
            <person name="Yang E."/>
            <person name="Wang G."/>
            <person name="Cai J."/>
            <person name="Woo P.C."/>
            <person name="Lau S.K."/>
            <person name="Yuen K.-Y."/>
            <person name="Chow W.-N."/>
            <person name="Lin X."/>
        </authorList>
    </citation>
    <scope>NUCLEOTIDE SEQUENCE [LARGE SCALE GENOMIC DNA]</scope>
    <source>
        <strain evidence="8">PM1</strain>
    </source>
</reference>
<proteinExistence type="predicted"/>
<dbReference type="GO" id="GO:0022857">
    <property type="term" value="F:transmembrane transporter activity"/>
    <property type="evidence" value="ECO:0007669"/>
    <property type="project" value="InterPro"/>
</dbReference>
<feature type="region of interest" description="Disordered" evidence="5">
    <location>
        <begin position="512"/>
        <end position="534"/>
    </location>
</feature>
<comment type="caution">
    <text evidence="8">The sequence shown here is derived from an EMBL/GenBank/DDBJ whole genome shotgun (WGS) entry which is preliminary data.</text>
</comment>
<dbReference type="PANTHER" id="PTHR23501:SF78">
    <property type="entry name" value="MAJOR FACILITATOR SUPERFAMILY (MFS) PROFILE DOMAIN-CONTAINING PROTEIN-RELATED"/>
    <property type="match status" value="1"/>
</dbReference>
<evidence type="ECO:0000313" key="8">
    <source>
        <dbReference type="EMBL" id="KFX52990.1"/>
    </source>
</evidence>
<dbReference type="InterPro" id="IPR020846">
    <property type="entry name" value="MFS_dom"/>
</dbReference>
<feature type="transmembrane region" description="Helical" evidence="6">
    <location>
        <begin position="283"/>
        <end position="308"/>
    </location>
</feature>
<feature type="transmembrane region" description="Helical" evidence="6">
    <location>
        <begin position="57"/>
        <end position="75"/>
    </location>
</feature>
<feature type="transmembrane region" description="Helical" evidence="6">
    <location>
        <begin position="417"/>
        <end position="434"/>
    </location>
</feature>
<feature type="transmembrane region" description="Helical" evidence="6">
    <location>
        <begin position="177"/>
        <end position="195"/>
    </location>
</feature>